<keyword evidence="2" id="KW-1185">Reference proteome</keyword>
<sequence length="609" mass="64816">MPRQAGGSLQERSARAVTNSGTPDEQTPSQPVIREEHAIHNQQMTVHNGDIYNFVPPQDPALQAATLSHTLATAQTASKALHALIGGMQNASVDMQLLLSELEDFHTVAGTLLAYLNDGEFVESVVWAALSNELGEVVDGSLAVFEDGKIGVEGVDGAGEGEGDAGAGSGSGGVHSRSGLGEEEVDGLRRELASCKMAMNVAISMSSLYQSRITCVEMRDYHTRLQQLLQTIDDEQAAHLPPAPSHQAADRSTVRLDKTYALRHYLNSAASVLSGTTLRSPQSIHASPSTASTVLGDSQTYATASTIIGVTDAAICNQLLITNLPSKTTIILQVTPHQTISSIHAQIRQKTSLPFAAFQLVHRTRVLRAETATLASYNIPPGATLTCVSFRPRNTPGVWKEARCFTVRFASGLALGVPPGSAKTVRDVKWHIKGVMGMSHETLQLVFAGEVVADDECLTSSTFGPSSGNVVLHAVVRLSRSVGMSVHGDAGVYPDVPVAMNEAVVRQAVEEILSACTARIAEVAREERRGFHPPQLIMAPVPFLKGTGGNTTEFRGVGGAVAVAVVVFPRAGAIAVIGKRGRGPVYYRFNRLGRFSPLLMILLVQLFQV</sequence>
<evidence type="ECO:0000313" key="1">
    <source>
        <dbReference type="EMBL" id="KAJ8105792.1"/>
    </source>
</evidence>
<proteinExistence type="predicted"/>
<dbReference type="Proteomes" id="UP001153331">
    <property type="component" value="Unassembled WGS sequence"/>
</dbReference>
<accession>A0ACC2HRU3</accession>
<reference evidence="1" key="1">
    <citation type="submission" date="2022-11" db="EMBL/GenBank/DDBJ databases">
        <title>Genome Sequence of Boeremia exigua.</title>
        <authorList>
            <person name="Buettner E."/>
        </authorList>
    </citation>
    <scope>NUCLEOTIDE SEQUENCE</scope>
    <source>
        <strain evidence="1">CU02</strain>
    </source>
</reference>
<evidence type="ECO:0000313" key="2">
    <source>
        <dbReference type="Proteomes" id="UP001153331"/>
    </source>
</evidence>
<dbReference type="EMBL" id="JAPHNI010001369">
    <property type="protein sequence ID" value="KAJ8105792.1"/>
    <property type="molecule type" value="Genomic_DNA"/>
</dbReference>
<gene>
    <name evidence="1" type="ORF">OPT61_g9967</name>
</gene>
<name>A0ACC2HRU3_9PLEO</name>
<protein>
    <submittedName>
        <fullName evidence="1">Uncharacterized protein</fullName>
    </submittedName>
</protein>
<organism evidence="1 2">
    <name type="scientific">Boeremia exigua</name>
    <dbReference type="NCBI Taxonomy" id="749465"/>
    <lineage>
        <taxon>Eukaryota</taxon>
        <taxon>Fungi</taxon>
        <taxon>Dikarya</taxon>
        <taxon>Ascomycota</taxon>
        <taxon>Pezizomycotina</taxon>
        <taxon>Dothideomycetes</taxon>
        <taxon>Pleosporomycetidae</taxon>
        <taxon>Pleosporales</taxon>
        <taxon>Pleosporineae</taxon>
        <taxon>Didymellaceae</taxon>
        <taxon>Boeremia</taxon>
    </lineage>
</organism>
<comment type="caution">
    <text evidence="1">The sequence shown here is derived from an EMBL/GenBank/DDBJ whole genome shotgun (WGS) entry which is preliminary data.</text>
</comment>